<sequence length="252" mass="27887">MEANFLNGSSGNDQKLVSDLNVIEIPERAGGESQQAPQPTQDAPRRRLISAQKKRDEFLERFERAQSALELSMEVVKSLETRLTTYADICAQAAEECVASILKCIDCVERPKVEFSPETMNVWERMIDIEKKIAAARKAGEILESELKDSAKALEDAEDNVKNAAVAVAALTVEPIAEELAALESRAADLRRILLGYGALRHAGKFLPLSQKAANLLRAQKAAHDPQMMEKWMNYLNELSRNADATFSTANK</sequence>
<accession>A0AA48M048</accession>
<evidence type="ECO:0000256" key="1">
    <source>
        <dbReference type="SAM" id="Coils"/>
    </source>
</evidence>
<evidence type="ECO:0000313" key="2">
    <source>
        <dbReference type="EMBL" id="CAJ0873166.1"/>
    </source>
</evidence>
<protein>
    <submittedName>
        <fullName evidence="2">Uncharacterized protein</fullName>
    </submittedName>
</protein>
<organism evidence="2">
    <name type="scientific">freshwater sediment metagenome</name>
    <dbReference type="NCBI Taxonomy" id="556182"/>
    <lineage>
        <taxon>unclassified sequences</taxon>
        <taxon>metagenomes</taxon>
        <taxon>ecological metagenomes</taxon>
    </lineage>
</organism>
<gene>
    <name evidence="2" type="ORF">AMST5_02484</name>
</gene>
<dbReference type="AlphaFoldDB" id="A0AA48M048"/>
<proteinExistence type="predicted"/>
<name>A0AA48M048_9ZZZZ</name>
<dbReference type="EMBL" id="OY288114">
    <property type="protein sequence ID" value="CAJ0873166.1"/>
    <property type="molecule type" value="Genomic_DNA"/>
</dbReference>
<reference evidence="2" key="1">
    <citation type="submission" date="2023-07" db="EMBL/GenBank/DDBJ databases">
        <authorList>
            <person name="Pelsma A.J. K."/>
        </authorList>
    </citation>
    <scope>NUCLEOTIDE SEQUENCE</scope>
</reference>
<keyword evidence="1" id="KW-0175">Coiled coil</keyword>
<feature type="coiled-coil region" evidence="1">
    <location>
        <begin position="140"/>
        <end position="174"/>
    </location>
</feature>